<organism evidence="2 3">
    <name type="scientific">Guptibacillus hwajinpoensis</name>
    <dbReference type="NCBI Taxonomy" id="208199"/>
    <lineage>
        <taxon>Bacteria</taxon>
        <taxon>Bacillati</taxon>
        <taxon>Bacillota</taxon>
        <taxon>Bacilli</taxon>
        <taxon>Bacillales</taxon>
        <taxon>Guptibacillaceae</taxon>
        <taxon>Guptibacillus</taxon>
    </lineage>
</organism>
<gene>
    <name evidence="2" type="ORF">QO000_001657</name>
</gene>
<keyword evidence="3" id="KW-1185">Reference proteome</keyword>
<protein>
    <submittedName>
        <fullName evidence="2">Glycosyltransferase involved in cell wall biosynthesis</fullName>
    </submittedName>
</protein>
<dbReference type="GeneID" id="301325703"/>
<evidence type="ECO:0000313" key="3">
    <source>
        <dbReference type="Proteomes" id="UP001226720"/>
    </source>
</evidence>
<accession>A0ABU0JZZ8</accession>
<proteinExistence type="predicted"/>
<feature type="domain" description="Spore protein YkvP/CgeB glycosyl transferase-like" evidence="1">
    <location>
        <begin position="183"/>
        <end position="300"/>
    </location>
</feature>
<evidence type="ECO:0000313" key="2">
    <source>
        <dbReference type="EMBL" id="MDQ0482688.1"/>
    </source>
</evidence>
<dbReference type="EMBL" id="JAUSWM010000002">
    <property type="protein sequence ID" value="MDQ0482688.1"/>
    <property type="molecule type" value="Genomic_DNA"/>
</dbReference>
<dbReference type="Proteomes" id="UP001226720">
    <property type="component" value="Unassembled WGS sequence"/>
</dbReference>
<reference evidence="2" key="1">
    <citation type="submission" date="2023-07" db="EMBL/GenBank/DDBJ databases">
        <title>Genomic Encyclopedia of Type Strains, Phase IV (KMG-IV): sequencing the most valuable type-strain genomes for metagenomic binning, comparative biology and taxonomic classification.</title>
        <authorList>
            <person name="Goeker M."/>
        </authorList>
    </citation>
    <scope>NUCLEOTIDE SEQUENCE [LARGE SCALE GENOMIC DNA]</scope>
    <source>
        <strain evidence="2">JSM 076093</strain>
    </source>
</reference>
<evidence type="ECO:0000259" key="1">
    <source>
        <dbReference type="Pfam" id="PF13524"/>
    </source>
</evidence>
<dbReference type="InterPro" id="IPR055259">
    <property type="entry name" value="YkvP/CgeB_Glyco_trans-like"/>
</dbReference>
<sequence>MTHKLKLLFITRDFSNHIEKSSFYLSQELHSQADLTLWHSRGHISGILANLQNEPDFILLNDFKPDYCPQIQGLRSCRVPVGIIMHDLHYKVSQRKRFIVRENIQHIFSIYRDPFLQWYPEFEKRMIWFPFHVPKEIFKDYRVKKTHDMLMMGAMDERYYPLRKKIFDTMKNEKGFHYYQHPGYGTVDNGDGGVLAGEVYAREINQAKMFLTCDSSFHFPLLKYYEALACNTLLLAPSNQELEDLGFIDGKTFVTVNEHNFKEKAHYYLKHKEERDEISQRGYKMIHEKHTTERRVKQLINHINQIVGNR</sequence>
<comment type="caution">
    <text evidence="2">The sequence shown here is derived from an EMBL/GenBank/DDBJ whole genome shotgun (WGS) entry which is preliminary data.</text>
</comment>
<dbReference type="Pfam" id="PF13524">
    <property type="entry name" value="Glyco_trans_1_2"/>
    <property type="match status" value="1"/>
</dbReference>
<name>A0ABU0JZZ8_9BACL</name>
<dbReference type="RefSeq" id="WP_301550454.1">
    <property type="nucleotide sequence ID" value="NZ_JAQRMZ010000001.1"/>
</dbReference>
<dbReference type="Gene3D" id="3.40.50.2000">
    <property type="entry name" value="Glycogen Phosphorylase B"/>
    <property type="match status" value="1"/>
</dbReference>